<sequence length="88" mass="9958">MFNSGMFSMFFGFGILWLTGAVVIIVAVIDIIKQPEMNGTNKIIWLLIVVLFNLIGSLIYFVVIKNSKDKNLFKFGNNNIQNQNGENK</sequence>
<gene>
    <name evidence="8" type="ORF">EVJ46_09610</name>
</gene>
<dbReference type="GO" id="GO:0005886">
    <property type="term" value="C:plasma membrane"/>
    <property type="evidence" value="ECO:0007669"/>
    <property type="project" value="UniProtKB-SubCell"/>
</dbReference>
<evidence type="ECO:0000256" key="2">
    <source>
        <dbReference type="ARBA" id="ARBA00022475"/>
    </source>
</evidence>
<feature type="transmembrane region" description="Helical" evidence="6">
    <location>
        <begin position="6"/>
        <end position="32"/>
    </location>
</feature>
<comment type="subcellular location">
    <subcellularLocation>
        <location evidence="1">Cell membrane</location>
        <topology evidence="1">Multi-pass membrane protein</topology>
    </subcellularLocation>
</comment>
<evidence type="ECO:0000256" key="3">
    <source>
        <dbReference type="ARBA" id="ARBA00022692"/>
    </source>
</evidence>
<keyword evidence="3 6" id="KW-0812">Transmembrane</keyword>
<evidence type="ECO:0000313" key="9">
    <source>
        <dbReference type="Proteomes" id="UP000316562"/>
    </source>
</evidence>
<dbReference type="Pfam" id="PF13396">
    <property type="entry name" value="PLDc_N"/>
    <property type="match status" value="1"/>
</dbReference>
<comment type="caution">
    <text evidence="8">The sequence shown here is derived from an EMBL/GenBank/DDBJ whole genome shotgun (WGS) entry which is preliminary data.</text>
</comment>
<keyword evidence="2" id="KW-1003">Cell membrane</keyword>
<keyword evidence="4 6" id="KW-1133">Transmembrane helix</keyword>
<proteinExistence type="predicted"/>
<dbReference type="AlphaFoldDB" id="A0A519BER9"/>
<evidence type="ECO:0000256" key="4">
    <source>
        <dbReference type="ARBA" id="ARBA00022989"/>
    </source>
</evidence>
<dbReference type="EMBL" id="SGBC01000004">
    <property type="protein sequence ID" value="RZD15766.1"/>
    <property type="molecule type" value="Genomic_DNA"/>
</dbReference>
<reference evidence="8 9" key="1">
    <citation type="journal article" date="2019" name="ISME J.">
        <title>Insights into ecological role of a new deltaproteobacterial order Candidatus Acidulodesulfobacterales by metagenomics and metatranscriptomics.</title>
        <authorList>
            <person name="Tan S."/>
            <person name="Liu J."/>
            <person name="Fang Y."/>
            <person name="Hedlund B.P."/>
            <person name="Lian Z.H."/>
            <person name="Huang L.Y."/>
            <person name="Li J.T."/>
            <person name="Huang L.N."/>
            <person name="Li W.J."/>
            <person name="Jiang H.C."/>
            <person name="Dong H.L."/>
            <person name="Shu W.S."/>
        </authorList>
    </citation>
    <scope>NUCLEOTIDE SEQUENCE [LARGE SCALE GENOMIC DNA]</scope>
    <source>
        <strain evidence="8">AP2</strain>
    </source>
</reference>
<evidence type="ECO:0000259" key="7">
    <source>
        <dbReference type="Pfam" id="PF13396"/>
    </source>
</evidence>
<feature type="transmembrane region" description="Helical" evidence="6">
    <location>
        <begin position="44"/>
        <end position="64"/>
    </location>
</feature>
<dbReference type="InterPro" id="IPR027379">
    <property type="entry name" value="CLS_N"/>
</dbReference>
<evidence type="ECO:0000256" key="5">
    <source>
        <dbReference type="ARBA" id="ARBA00023136"/>
    </source>
</evidence>
<feature type="domain" description="Cardiolipin synthase N-terminal" evidence="7">
    <location>
        <begin position="22"/>
        <end position="63"/>
    </location>
</feature>
<keyword evidence="5 6" id="KW-0472">Membrane</keyword>
<accession>A0A519BER9</accession>
<dbReference type="Proteomes" id="UP000316562">
    <property type="component" value="Unassembled WGS sequence"/>
</dbReference>
<organism evidence="8 9">
    <name type="scientific">Acididesulfobacter guangdongensis</name>
    <dbReference type="NCBI Taxonomy" id="2597225"/>
    <lineage>
        <taxon>Bacteria</taxon>
        <taxon>Deltaproteobacteria</taxon>
        <taxon>Candidatus Acidulodesulfobacterales</taxon>
        <taxon>Candidatus Acididesulfobacter</taxon>
    </lineage>
</organism>
<evidence type="ECO:0000256" key="1">
    <source>
        <dbReference type="ARBA" id="ARBA00004651"/>
    </source>
</evidence>
<evidence type="ECO:0000256" key="6">
    <source>
        <dbReference type="SAM" id="Phobius"/>
    </source>
</evidence>
<name>A0A519BER9_ACIG2</name>
<protein>
    <recommendedName>
        <fullName evidence="7">Cardiolipin synthase N-terminal domain-containing protein</fullName>
    </recommendedName>
</protein>
<evidence type="ECO:0000313" key="8">
    <source>
        <dbReference type="EMBL" id="RZD15766.1"/>
    </source>
</evidence>